<feature type="transmembrane region" description="Helical" evidence="1">
    <location>
        <begin position="141"/>
        <end position="159"/>
    </location>
</feature>
<feature type="transmembrane region" description="Helical" evidence="1">
    <location>
        <begin position="31"/>
        <end position="52"/>
    </location>
</feature>
<accession>A0A916VZ15</accession>
<organism evidence="2 3">
    <name type="scientific">Nitratireductor aestuarii</name>
    <dbReference type="NCBI Taxonomy" id="1735103"/>
    <lineage>
        <taxon>Bacteria</taxon>
        <taxon>Pseudomonadati</taxon>
        <taxon>Pseudomonadota</taxon>
        <taxon>Alphaproteobacteria</taxon>
        <taxon>Hyphomicrobiales</taxon>
        <taxon>Phyllobacteriaceae</taxon>
        <taxon>Nitratireductor</taxon>
    </lineage>
</organism>
<dbReference type="AlphaFoldDB" id="A0A916VZ15"/>
<keyword evidence="3" id="KW-1185">Reference proteome</keyword>
<evidence type="ECO:0000313" key="3">
    <source>
        <dbReference type="Proteomes" id="UP000636264"/>
    </source>
</evidence>
<feature type="transmembrane region" description="Helical" evidence="1">
    <location>
        <begin position="376"/>
        <end position="399"/>
    </location>
</feature>
<feature type="transmembrane region" description="Helical" evidence="1">
    <location>
        <begin position="6"/>
        <end position="24"/>
    </location>
</feature>
<comment type="caution">
    <text evidence="2">The sequence shown here is derived from an EMBL/GenBank/DDBJ whole genome shotgun (WGS) entry which is preliminary data.</text>
</comment>
<keyword evidence="1" id="KW-0472">Membrane</keyword>
<feature type="transmembrane region" description="Helical" evidence="1">
    <location>
        <begin position="272"/>
        <end position="288"/>
    </location>
</feature>
<feature type="transmembrane region" description="Helical" evidence="1">
    <location>
        <begin position="226"/>
        <end position="244"/>
    </location>
</feature>
<feature type="transmembrane region" description="Helical" evidence="1">
    <location>
        <begin position="58"/>
        <end position="78"/>
    </location>
</feature>
<feature type="transmembrane region" description="Helical" evidence="1">
    <location>
        <begin position="171"/>
        <end position="188"/>
    </location>
</feature>
<evidence type="ECO:0000256" key="1">
    <source>
        <dbReference type="SAM" id="Phobius"/>
    </source>
</evidence>
<dbReference type="EMBL" id="BMIF01000001">
    <property type="protein sequence ID" value="GGA53487.1"/>
    <property type="molecule type" value="Genomic_DNA"/>
</dbReference>
<gene>
    <name evidence="2" type="ORF">GCM10011385_03680</name>
</gene>
<sequence>MRGEYLMQPSVMGFVVCVALFCGAKLFRSSILVALMASLAFGSTAIASLPSLGGSSPLIYTVFCGLLVLSVVWHRTALQDLGRAFTNYPAFWLVTLLMVYAVISCVFFPRIFAGQTSVFVPTKLGVSELALAPVSGNISQTGYFVLGGITFMAVSLLLMRGVSIDDVRKGFFAWVFCHTAMGVLDLAGKMAGLGDILEPIRTASYAMLTEAQMSGFWRIAGAQAEASGFAGVSLACLPFCYVYWRRTGSRLALRLGLVLLILVIFSTSSTGYVGLAILSIPVMLSLLRSIGRQWLSSADVLILALFAMGFFAVLLILVTYPRFFDPFLTLFDTSVTNKMQSSSGQERMYWNIKSLQSMIDTRGLGVGFGSSRASSWPIAVVSQLGIAGSMLMALAVFMLTRETRAFRLNADPETQAVVAATRAAVLGGLVASSMVSGTPDPGILFFVSLAVSTCVQARYADQRGVMTAGIRHYPA</sequence>
<reference evidence="2" key="2">
    <citation type="submission" date="2020-09" db="EMBL/GenBank/DDBJ databases">
        <authorList>
            <person name="Sun Q."/>
            <person name="Zhou Y."/>
        </authorList>
    </citation>
    <scope>NUCLEOTIDE SEQUENCE</scope>
    <source>
        <strain evidence="2">CGMCC 1.15320</strain>
    </source>
</reference>
<feature type="transmembrane region" description="Helical" evidence="1">
    <location>
        <begin position="251"/>
        <end position="266"/>
    </location>
</feature>
<name>A0A916VZ15_9HYPH</name>
<feature type="transmembrane region" description="Helical" evidence="1">
    <location>
        <begin position="90"/>
        <end position="112"/>
    </location>
</feature>
<evidence type="ECO:0008006" key="4">
    <source>
        <dbReference type="Google" id="ProtNLM"/>
    </source>
</evidence>
<evidence type="ECO:0000313" key="2">
    <source>
        <dbReference type="EMBL" id="GGA53487.1"/>
    </source>
</evidence>
<feature type="transmembrane region" description="Helical" evidence="1">
    <location>
        <begin position="300"/>
        <end position="320"/>
    </location>
</feature>
<keyword evidence="1" id="KW-1133">Transmembrane helix</keyword>
<protein>
    <recommendedName>
        <fullName evidence="4">Transmembrane protein</fullName>
    </recommendedName>
</protein>
<proteinExistence type="predicted"/>
<reference evidence="2" key="1">
    <citation type="journal article" date="2014" name="Int. J. Syst. Evol. Microbiol.">
        <title>Complete genome sequence of Corynebacterium casei LMG S-19264T (=DSM 44701T), isolated from a smear-ripened cheese.</title>
        <authorList>
            <consortium name="US DOE Joint Genome Institute (JGI-PGF)"/>
            <person name="Walter F."/>
            <person name="Albersmeier A."/>
            <person name="Kalinowski J."/>
            <person name="Ruckert C."/>
        </authorList>
    </citation>
    <scope>NUCLEOTIDE SEQUENCE</scope>
    <source>
        <strain evidence="2">CGMCC 1.15320</strain>
    </source>
</reference>
<dbReference type="Proteomes" id="UP000636264">
    <property type="component" value="Unassembled WGS sequence"/>
</dbReference>
<keyword evidence="1" id="KW-0812">Transmembrane</keyword>